<proteinExistence type="predicted"/>
<feature type="region of interest" description="Disordered" evidence="1">
    <location>
        <begin position="482"/>
        <end position="504"/>
    </location>
</feature>
<evidence type="ECO:0000313" key="2">
    <source>
        <dbReference type="EMBL" id="EPT02502.1"/>
    </source>
</evidence>
<protein>
    <recommendedName>
        <fullName evidence="4">F-box domain-containing protein</fullName>
    </recommendedName>
</protein>
<feature type="compositionally biased region" description="Basic and acidic residues" evidence="1">
    <location>
        <begin position="482"/>
        <end position="492"/>
    </location>
</feature>
<dbReference type="AlphaFoldDB" id="S8EC01"/>
<reference evidence="2 3" key="1">
    <citation type="journal article" date="2012" name="Science">
        <title>The Paleozoic origin of enzymatic lignin decomposition reconstructed from 31 fungal genomes.</title>
        <authorList>
            <person name="Floudas D."/>
            <person name="Binder M."/>
            <person name="Riley R."/>
            <person name="Barry K."/>
            <person name="Blanchette R.A."/>
            <person name="Henrissat B."/>
            <person name="Martinez A.T."/>
            <person name="Otillar R."/>
            <person name="Spatafora J.W."/>
            <person name="Yadav J.S."/>
            <person name="Aerts A."/>
            <person name="Benoit I."/>
            <person name="Boyd A."/>
            <person name="Carlson A."/>
            <person name="Copeland A."/>
            <person name="Coutinho P.M."/>
            <person name="de Vries R.P."/>
            <person name="Ferreira P."/>
            <person name="Findley K."/>
            <person name="Foster B."/>
            <person name="Gaskell J."/>
            <person name="Glotzer D."/>
            <person name="Gorecki P."/>
            <person name="Heitman J."/>
            <person name="Hesse C."/>
            <person name="Hori C."/>
            <person name="Igarashi K."/>
            <person name="Jurgens J.A."/>
            <person name="Kallen N."/>
            <person name="Kersten P."/>
            <person name="Kohler A."/>
            <person name="Kuees U."/>
            <person name="Kumar T.K.A."/>
            <person name="Kuo A."/>
            <person name="LaButti K."/>
            <person name="Larrondo L.F."/>
            <person name="Lindquist E."/>
            <person name="Ling A."/>
            <person name="Lombard V."/>
            <person name="Lucas S."/>
            <person name="Lundell T."/>
            <person name="Martin R."/>
            <person name="McLaughlin D.J."/>
            <person name="Morgenstern I."/>
            <person name="Morin E."/>
            <person name="Murat C."/>
            <person name="Nagy L.G."/>
            <person name="Nolan M."/>
            <person name="Ohm R.A."/>
            <person name="Patyshakuliyeva A."/>
            <person name="Rokas A."/>
            <person name="Ruiz-Duenas F.J."/>
            <person name="Sabat G."/>
            <person name="Salamov A."/>
            <person name="Samejima M."/>
            <person name="Schmutz J."/>
            <person name="Slot J.C."/>
            <person name="St John F."/>
            <person name="Stenlid J."/>
            <person name="Sun H."/>
            <person name="Sun S."/>
            <person name="Syed K."/>
            <person name="Tsang A."/>
            <person name="Wiebenga A."/>
            <person name="Young D."/>
            <person name="Pisabarro A."/>
            <person name="Eastwood D.C."/>
            <person name="Martin F."/>
            <person name="Cullen D."/>
            <person name="Grigoriev I.V."/>
            <person name="Hibbett D.S."/>
        </authorList>
    </citation>
    <scope>NUCLEOTIDE SEQUENCE</scope>
    <source>
        <strain evidence="3">FP-58527</strain>
    </source>
</reference>
<organism evidence="2 3">
    <name type="scientific">Fomitopsis schrenkii</name>
    <name type="common">Brown rot fungus</name>
    <dbReference type="NCBI Taxonomy" id="2126942"/>
    <lineage>
        <taxon>Eukaryota</taxon>
        <taxon>Fungi</taxon>
        <taxon>Dikarya</taxon>
        <taxon>Basidiomycota</taxon>
        <taxon>Agaricomycotina</taxon>
        <taxon>Agaricomycetes</taxon>
        <taxon>Polyporales</taxon>
        <taxon>Fomitopsis</taxon>
    </lineage>
</organism>
<evidence type="ECO:0000313" key="3">
    <source>
        <dbReference type="Proteomes" id="UP000015241"/>
    </source>
</evidence>
<accession>S8EC01</accession>
<sequence>MNSPALPLPLTDHLPSELMEQILGEAKCDNQILLTCLPVCTAWHSFLISSLYESIHLHSRPQLSKLARAACIYPAVRARLASARAITFCGGRRDDLKDLDRTFAYRTFPLVLGPHLPSVQHLSFLCCRLRSLHPTYFARLPQLANVRSLSLDTCHLKSFSEFQRLVCAFPLLEELHLKGSVIYGQRPRDLQSPLLPGRHSVLRAPRLTLIRMNELRMELVHALVVWLTMTSTTALSSLRALDISWHWQHIEQGMDSNLVNLILPCSSKVERVRMTCGGPGYLAAGTRQLTALCLRRLGQLAHLRTLDIMVAFSEPTSEKFTEVLRDTLSALANPTLEAVRLELQLLSGRDTHLQEANSDHTRFHDLHAVLTRTAFDRLARVAVIMNSRRQVPKRSALRDVVAGNLRLLRALFAPWLARGAVKLLVSEVRNSGKYAGVVAKSGEDPFWIGGDAGMRTRERLLADWDVTATQLYEYLPACDKHKHDTDWPRERPSVNSEPMGPKQS</sequence>
<evidence type="ECO:0000256" key="1">
    <source>
        <dbReference type="SAM" id="MobiDB-lite"/>
    </source>
</evidence>
<dbReference type="HOGENOM" id="CLU_540828_0_0_1"/>
<dbReference type="InParanoid" id="S8EC01"/>
<name>S8EC01_FOMSC</name>
<dbReference type="InterPro" id="IPR032675">
    <property type="entry name" value="LRR_dom_sf"/>
</dbReference>
<keyword evidence="3" id="KW-1185">Reference proteome</keyword>
<gene>
    <name evidence="2" type="ORF">FOMPIDRAFT_1047857</name>
</gene>
<dbReference type="Gene3D" id="3.80.10.10">
    <property type="entry name" value="Ribonuclease Inhibitor"/>
    <property type="match status" value="1"/>
</dbReference>
<dbReference type="OrthoDB" id="2787007at2759"/>
<dbReference type="Proteomes" id="UP000015241">
    <property type="component" value="Unassembled WGS sequence"/>
</dbReference>
<dbReference type="EMBL" id="KE504135">
    <property type="protein sequence ID" value="EPT02502.1"/>
    <property type="molecule type" value="Genomic_DNA"/>
</dbReference>
<evidence type="ECO:0008006" key="4">
    <source>
        <dbReference type="Google" id="ProtNLM"/>
    </source>
</evidence>
<dbReference type="SUPFAM" id="SSF52047">
    <property type="entry name" value="RNI-like"/>
    <property type="match status" value="1"/>
</dbReference>